<dbReference type="AlphaFoldDB" id="A0A3P8G643"/>
<accession>A0A3P8G643</accession>
<organism evidence="1 2">
    <name type="scientific">Schistosoma mattheei</name>
    <dbReference type="NCBI Taxonomy" id="31246"/>
    <lineage>
        <taxon>Eukaryota</taxon>
        <taxon>Metazoa</taxon>
        <taxon>Spiralia</taxon>
        <taxon>Lophotrochozoa</taxon>
        <taxon>Platyhelminthes</taxon>
        <taxon>Trematoda</taxon>
        <taxon>Digenea</taxon>
        <taxon>Strigeidida</taxon>
        <taxon>Schistosomatoidea</taxon>
        <taxon>Schistosomatidae</taxon>
        <taxon>Schistosoma</taxon>
    </lineage>
</organism>
<name>A0A3P8G643_9TREM</name>
<evidence type="ECO:0000313" key="1">
    <source>
        <dbReference type="EMBL" id="VDP66064.1"/>
    </source>
</evidence>
<evidence type="ECO:0000313" key="2">
    <source>
        <dbReference type="Proteomes" id="UP000269396"/>
    </source>
</evidence>
<keyword evidence="2" id="KW-1185">Reference proteome</keyword>
<protein>
    <submittedName>
        <fullName evidence="1">Uncharacterized protein</fullName>
    </submittedName>
</protein>
<reference evidence="1 2" key="1">
    <citation type="submission" date="2018-11" db="EMBL/GenBank/DDBJ databases">
        <authorList>
            <consortium name="Pathogen Informatics"/>
        </authorList>
    </citation>
    <scope>NUCLEOTIDE SEQUENCE [LARGE SCALE GENOMIC DNA]</scope>
    <source>
        <strain>Denwood</strain>
        <strain evidence="2">Zambia</strain>
    </source>
</reference>
<dbReference type="EMBL" id="UZAL01034690">
    <property type="protein sequence ID" value="VDP66064.1"/>
    <property type="molecule type" value="Genomic_DNA"/>
</dbReference>
<proteinExistence type="predicted"/>
<dbReference type="Proteomes" id="UP000269396">
    <property type="component" value="Unassembled WGS sequence"/>
</dbReference>
<sequence>MFRHESSELTNWIKSIGRSCLYWKESLPLEPHQTMYTTTAMKARKSVTHCTRSGNWMVLIKQSCRR</sequence>
<gene>
    <name evidence="1" type="ORF">SMTD_LOCUS14485</name>
</gene>